<evidence type="ECO:0000313" key="3">
    <source>
        <dbReference type="EMBL" id="KZT03913.1"/>
    </source>
</evidence>
<feature type="region of interest" description="Disordered" evidence="1">
    <location>
        <begin position="162"/>
        <end position="181"/>
    </location>
</feature>
<keyword evidence="2" id="KW-0812">Transmembrane</keyword>
<evidence type="ECO:0000313" key="4">
    <source>
        <dbReference type="Proteomes" id="UP000076871"/>
    </source>
</evidence>
<name>A0A165D0X7_9APHY</name>
<protein>
    <submittedName>
        <fullName evidence="3">Uncharacterized protein</fullName>
    </submittedName>
</protein>
<evidence type="ECO:0000256" key="1">
    <source>
        <dbReference type="SAM" id="MobiDB-lite"/>
    </source>
</evidence>
<sequence>MRHVLQSLKVRLLSTRRNISLRAQGVDSLEGVRPLFERKPPWYIRGAYFFVAANIFTVFTFSELTWTHWTRWEPLPASSQTVKSKAEPKGDSKEPRNGHYVLRPWYQRLFVTAGPFVIGLGLAAFIITGRLRIVHKLYLLPSGNPATAAASIGATKSSFANSVSSRSSKTKQPASPPKPVDDRRVVLQSAAHWRKRGLVFPIRNCKLEVGTDKNELKLFVEGYNVPFWVSLDGATIDGQKGSIDDSRVRLFKAWVGEKGAMRILKDEHWISGPKAA</sequence>
<feature type="transmembrane region" description="Helical" evidence="2">
    <location>
        <begin position="42"/>
        <end position="62"/>
    </location>
</feature>
<dbReference type="InParanoid" id="A0A165D0X7"/>
<reference evidence="3 4" key="1">
    <citation type="journal article" date="2016" name="Mol. Biol. Evol.">
        <title>Comparative Genomics of Early-Diverging Mushroom-Forming Fungi Provides Insights into the Origins of Lignocellulose Decay Capabilities.</title>
        <authorList>
            <person name="Nagy L.G."/>
            <person name="Riley R."/>
            <person name="Tritt A."/>
            <person name="Adam C."/>
            <person name="Daum C."/>
            <person name="Floudas D."/>
            <person name="Sun H."/>
            <person name="Yadav J.S."/>
            <person name="Pangilinan J."/>
            <person name="Larsson K.H."/>
            <person name="Matsuura K."/>
            <person name="Barry K."/>
            <person name="Labutti K."/>
            <person name="Kuo R."/>
            <person name="Ohm R.A."/>
            <person name="Bhattacharya S.S."/>
            <person name="Shirouzu T."/>
            <person name="Yoshinaga Y."/>
            <person name="Martin F.M."/>
            <person name="Grigoriev I.V."/>
            <person name="Hibbett D.S."/>
        </authorList>
    </citation>
    <scope>NUCLEOTIDE SEQUENCE [LARGE SCALE GENOMIC DNA]</scope>
    <source>
        <strain evidence="3 4">93-53</strain>
    </source>
</reference>
<proteinExistence type="predicted"/>
<organism evidence="3 4">
    <name type="scientific">Laetiporus sulphureus 93-53</name>
    <dbReference type="NCBI Taxonomy" id="1314785"/>
    <lineage>
        <taxon>Eukaryota</taxon>
        <taxon>Fungi</taxon>
        <taxon>Dikarya</taxon>
        <taxon>Basidiomycota</taxon>
        <taxon>Agaricomycotina</taxon>
        <taxon>Agaricomycetes</taxon>
        <taxon>Polyporales</taxon>
        <taxon>Laetiporus</taxon>
    </lineage>
</organism>
<dbReference type="AlphaFoldDB" id="A0A165D0X7"/>
<evidence type="ECO:0000256" key="2">
    <source>
        <dbReference type="SAM" id="Phobius"/>
    </source>
</evidence>
<dbReference type="OrthoDB" id="2607755at2759"/>
<dbReference type="EMBL" id="KV427640">
    <property type="protein sequence ID" value="KZT03913.1"/>
    <property type="molecule type" value="Genomic_DNA"/>
</dbReference>
<dbReference type="Proteomes" id="UP000076871">
    <property type="component" value="Unassembled WGS sequence"/>
</dbReference>
<feature type="transmembrane region" description="Helical" evidence="2">
    <location>
        <begin position="105"/>
        <end position="127"/>
    </location>
</feature>
<keyword evidence="4" id="KW-1185">Reference proteome</keyword>
<gene>
    <name evidence="3" type="ORF">LAESUDRAFT_317825</name>
</gene>
<accession>A0A165D0X7</accession>
<keyword evidence="2" id="KW-1133">Transmembrane helix</keyword>
<dbReference type="RefSeq" id="XP_040761653.1">
    <property type="nucleotide sequence ID" value="XM_040901990.1"/>
</dbReference>
<dbReference type="GeneID" id="63819021"/>
<keyword evidence="2" id="KW-0472">Membrane</keyword>